<organism evidence="3 4">
    <name type="scientific">Phreatobacter stygius</name>
    <dbReference type="NCBI Taxonomy" id="1940610"/>
    <lineage>
        <taxon>Bacteria</taxon>
        <taxon>Pseudomonadati</taxon>
        <taxon>Pseudomonadota</taxon>
        <taxon>Alphaproteobacteria</taxon>
        <taxon>Hyphomicrobiales</taxon>
        <taxon>Phreatobacteraceae</taxon>
        <taxon>Phreatobacter</taxon>
    </lineage>
</organism>
<accession>A0A4D7B259</accession>
<sequence>MANQDTKSEHGQSEHAQSGHGQFEHTHDSDALAAMIAAAPTMMQSLLDSQHDVLTASQQMVEETFSFALKRLDAQREFFASLTEAKDPDTLTRLHTAFWNRASADYAGEFKSVAQSVQGMVERLQPPKRAA</sequence>
<proteinExistence type="predicted"/>
<reference evidence="3 4" key="1">
    <citation type="submission" date="2019-04" db="EMBL/GenBank/DDBJ databases">
        <title>Phreatobacter aquaticus sp. nov.</title>
        <authorList>
            <person name="Choi A."/>
        </authorList>
    </citation>
    <scope>NUCLEOTIDE SEQUENCE [LARGE SCALE GENOMIC DNA]</scope>
    <source>
        <strain evidence="3 4">KCTC 52518</strain>
    </source>
</reference>
<dbReference type="Proteomes" id="UP000298781">
    <property type="component" value="Chromosome"/>
</dbReference>
<feature type="compositionally biased region" description="Basic and acidic residues" evidence="1">
    <location>
        <begin position="1"/>
        <end position="13"/>
    </location>
</feature>
<dbReference type="EMBL" id="CP039690">
    <property type="protein sequence ID" value="QCI67819.1"/>
    <property type="molecule type" value="Genomic_DNA"/>
</dbReference>
<feature type="domain" description="Phasin" evidence="2">
    <location>
        <begin position="35"/>
        <end position="122"/>
    </location>
</feature>
<evidence type="ECO:0000313" key="4">
    <source>
        <dbReference type="Proteomes" id="UP000298781"/>
    </source>
</evidence>
<feature type="region of interest" description="Disordered" evidence="1">
    <location>
        <begin position="1"/>
        <end position="29"/>
    </location>
</feature>
<dbReference type="Pfam" id="PF09361">
    <property type="entry name" value="Phasin_2"/>
    <property type="match status" value="1"/>
</dbReference>
<evidence type="ECO:0000256" key="1">
    <source>
        <dbReference type="SAM" id="MobiDB-lite"/>
    </source>
</evidence>
<keyword evidence="4" id="KW-1185">Reference proteome</keyword>
<gene>
    <name evidence="3" type="ORF">E8M01_28495</name>
</gene>
<evidence type="ECO:0000259" key="2">
    <source>
        <dbReference type="Pfam" id="PF09361"/>
    </source>
</evidence>
<evidence type="ECO:0000313" key="3">
    <source>
        <dbReference type="EMBL" id="QCI67819.1"/>
    </source>
</evidence>
<dbReference type="RefSeq" id="WP_136963246.1">
    <property type="nucleotide sequence ID" value="NZ_CP039690.1"/>
</dbReference>
<dbReference type="KEGG" id="pstg:E8M01_28495"/>
<dbReference type="OrthoDB" id="9847903at2"/>
<dbReference type="InterPro" id="IPR018968">
    <property type="entry name" value="Phasin"/>
</dbReference>
<name>A0A4D7B259_9HYPH</name>
<dbReference type="AlphaFoldDB" id="A0A4D7B259"/>
<protein>
    <submittedName>
        <fullName evidence="3">Phasin family protein</fullName>
    </submittedName>
</protein>